<evidence type="ECO:0000256" key="1">
    <source>
        <dbReference type="ARBA" id="ARBA00022553"/>
    </source>
</evidence>
<gene>
    <name evidence="5" type="ORF">CLV31_104133</name>
</gene>
<keyword evidence="3 5" id="KW-0808">Transferase</keyword>
<evidence type="ECO:0000313" key="6">
    <source>
        <dbReference type="Proteomes" id="UP000248917"/>
    </source>
</evidence>
<keyword evidence="4" id="KW-0949">S-adenosyl-L-methionine</keyword>
<dbReference type="GO" id="GO:0032259">
    <property type="term" value="P:methylation"/>
    <property type="evidence" value="ECO:0007669"/>
    <property type="project" value="UniProtKB-KW"/>
</dbReference>
<evidence type="ECO:0000313" key="5">
    <source>
        <dbReference type="EMBL" id="PZV84484.1"/>
    </source>
</evidence>
<dbReference type="Proteomes" id="UP000248917">
    <property type="component" value="Unassembled WGS sequence"/>
</dbReference>
<dbReference type="AlphaFoldDB" id="A0A326RVS4"/>
<dbReference type="InterPro" id="IPR008854">
    <property type="entry name" value="TPMT"/>
</dbReference>
<dbReference type="InterPro" id="IPR029063">
    <property type="entry name" value="SAM-dependent_MTases_sf"/>
</dbReference>
<organism evidence="5 6">
    <name type="scientific">Algoriphagus aquaeductus</name>
    <dbReference type="NCBI Taxonomy" id="475299"/>
    <lineage>
        <taxon>Bacteria</taxon>
        <taxon>Pseudomonadati</taxon>
        <taxon>Bacteroidota</taxon>
        <taxon>Cytophagia</taxon>
        <taxon>Cytophagales</taxon>
        <taxon>Cyclobacteriaceae</taxon>
        <taxon>Algoriphagus</taxon>
    </lineage>
</organism>
<dbReference type="SUPFAM" id="SSF53335">
    <property type="entry name" value="S-adenosyl-L-methionine-dependent methyltransferases"/>
    <property type="match status" value="1"/>
</dbReference>
<dbReference type="CDD" id="cd02440">
    <property type="entry name" value="AdoMet_MTases"/>
    <property type="match status" value="1"/>
</dbReference>
<dbReference type="Gene3D" id="3.40.50.150">
    <property type="entry name" value="Vaccinia Virus protein VP39"/>
    <property type="match status" value="1"/>
</dbReference>
<name>A0A326RVS4_9BACT</name>
<accession>A0A326RVS4</accession>
<keyword evidence="6" id="KW-1185">Reference proteome</keyword>
<protein>
    <submittedName>
        <fullName evidence="5">Thiopurine S-methyltransferase</fullName>
    </submittedName>
</protein>
<keyword evidence="2 5" id="KW-0489">Methyltransferase</keyword>
<dbReference type="EMBL" id="QKTX01000004">
    <property type="protein sequence ID" value="PZV84484.1"/>
    <property type="molecule type" value="Genomic_DNA"/>
</dbReference>
<dbReference type="Pfam" id="PF05724">
    <property type="entry name" value="TPMT"/>
    <property type="match status" value="1"/>
</dbReference>
<comment type="caution">
    <text evidence="5">The sequence shown here is derived from an EMBL/GenBank/DDBJ whole genome shotgun (WGS) entry which is preliminary data.</text>
</comment>
<sequence length="202" mass="22933">MSERAYAMVNLDENFWTSRYREGNIGWDLGSPSPPLYQYLCQIENKDLSILIPGGGNAYEVAAAYDLGLRNVHLLDISSVPIDGFLKDHPFFPKSQVHHEDFFLHDGAYDLILEQTFFCALNPELRKKYAAKMFDLLKPGGKLVGVLFDREFAGGPPFGGSREEYIGYFKDFFEFEKFEACTNSVGPRDGSELFMILRKSNS</sequence>
<proteinExistence type="predicted"/>
<dbReference type="PROSITE" id="PS51585">
    <property type="entry name" value="SAM_MT_TPMT"/>
    <property type="match status" value="1"/>
</dbReference>
<evidence type="ECO:0000256" key="2">
    <source>
        <dbReference type="ARBA" id="ARBA00022603"/>
    </source>
</evidence>
<evidence type="ECO:0000256" key="4">
    <source>
        <dbReference type="ARBA" id="ARBA00022691"/>
    </source>
</evidence>
<evidence type="ECO:0000256" key="3">
    <source>
        <dbReference type="ARBA" id="ARBA00022679"/>
    </source>
</evidence>
<reference evidence="5 6" key="1">
    <citation type="submission" date="2018-06" db="EMBL/GenBank/DDBJ databases">
        <title>Genomic Encyclopedia of Archaeal and Bacterial Type Strains, Phase II (KMG-II): from individual species to whole genera.</title>
        <authorList>
            <person name="Goeker M."/>
        </authorList>
    </citation>
    <scope>NUCLEOTIDE SEQUENCE [LARGE SCALE GENOMIC DNA]</scope>
    <source>
        <strain evidence="5 6">T4</strain>
    </source>
</reference>
<keyword evidence="1" id="KW-0597">Phosphoprotein</keyword>
<dbReference type="PANTHER" id="PTHR32183">
    <property type="match status" value="1"/>
</dbReference>
<dbReference type="PANTHER" id="PTHR32183:SF11">
    <property type="entry name" value="THIOL METHYLTRANSFERASE 2-RELATED"/>
    <property type="match status" value="1"/>
</dbReference>
<dbReference type="GO" id="GO:0008757">
    <property type="term" value="F:S-adenosylmethionine-dependent methyltransferase activity"/>
    <property type="evidence" value="ECO:0007669"/>
    <property type="project" value="InterPro"/>
</dbReference>